<evidence type="ECO:0000313" key="2">
    <source>
        <dbReference type="EMBL" id="WIA12314.1"/>
    </source>
</evidence>
<organism evidence="2 3">
    <name type="scientific">Tetradesmus obliquus</name>
    <name type="common">Green alga</name>
    <name type="synonym">Acutodesmus obliquus</name>
    <dbReference type="NCBI Taxonomy" id="3088"/>
    <lineage>
        <taxon>Eukaryota</taxon>
        <taxon>Viridiplantae</taxon>
        <taxon>Chlorophyta</taxon>
        <taxon>core chlorophytes</taxon>
        <taxon>Chlorophyceae</taxon>
        <taxon>CS clade</taxon>
        <taxon>Sphaeropleales</taxon>
        <taxon>Scenedesmaceae</taxon>
        <taxon>Tetradesmus</taxon>
    </lineage>
</organism>
<feature type="chain" id="PRO_5045780312" description="Tyrosine-protein kinase ephrin type A/B receptor-like domain-containing protein" evidence="1">
    <location>
        <begin position="26"/>
        <end position="222"/>
    </location>
</feature>
<keyword evidence="1" id="KW-0732">Signal</keyword>
<gene>
    <name evidence="2" type="ORF">OEZ85_012370</name>
</gene>
<evidence type="ECO:0000256" key="1">
    <source>
        <dbReference type="SAM" id="SignalP"/>
    </source>
</evidence>
<evidence type="ECO:0008006" key="4">
    <source>
        <dbReference type="Google" id="ProtNLM"/>
    </source>
</evidence>
<name>A0ABY8TT48_TETOB</name>
<proteinExistence type="predicted"/>
<evidence type="ECO:0000313" key="3">
    <source>
        <dbReference type="Proteomes" id="UP001244341"/>
    </source>
</evidence>
<keyword evidence="3" id="KW-1185">Reference proteome</keyword>
<accession>A0ABY8TT48</accession>
<dbReference type="InterPro" id="IPR009030">
    <property type="entry name" value="Growth_fac_rcpt_cys_sf"/>
</dbReference>
<dbReference type="Proteomes" id="UP001244341">
    <property type="component" value="Chromosome 3b"/>
</dbReference>
<dbReference type="SUPFAM" id="SSF57184">
    <property type="entry name" value="Growth factor receptor domain"/>
    <property type="match status" value="1"/>
</dbReference>
<reference evidence="2 3" key="1">
    <citation type="submission" date="2023-05" db="EMBL/GenBank/DDBJ databases">
        <title>A 100% complete, gapless, phased diploid assembly of the Scenedesmus obliquus UTEX 3031 genome.</title>
        <authorList>
            <person name="Biondi T.C."/>
            <person name="Hanschen E.R."/>
            <person name="Kwon T."/>
            <person name="Eng W."/>
            <person name="Kruse C.P.S."/>
            <person name="Koehler S.I."/>
            <person name="Kunde Y."/>
            <person name="Gleasner C.D."/>
            <person name="You Mak K.T."/>
            <person name="Polle J."/>
            <person name="Hovde B.T."/>
            <person name="Starkenburg S.R."/>
        </authorList>
    </citation>
    <scope>NUCLEOTIDE SEQUENCE [LARGE SCALE GENOMIC DNA]</scope>
    <source>
        <strain evidence="2 3">DOE0152z</strain>
    </source>
</reference>
<sequence>MFRGGPVWFLAATLVLCCALVNVSASGRFVLEEIDGRQSSGRFLLQAGKSPNCTRINPFCSQCRNQRIPGTRRSELVCSVCQPGYKLRRDGTSRICDCAPGRALSPDATCQPLPLIAWPLLALTWTEALASSAPDQEAAVNECTACPHNWRTKDLGSTGVAMCLAPPGWELVDGAENITECQIGWYKADWNRNLCLSLGLQGDAWMGYYQHSAQSLSGWDIQ</sequence>
<protein>
    <recommendedName>
        <fullName evidence="4">Tyrosine-protein kinase ephrin type A/B receptor-like domain-containing protein</fullName>
    </recommendedName>
</protein>
<feature type="signal peptide" evidence="1">
    <location>
        <begin position="1"/>
        <end position="25"/>
    </location>
</feature>
<dbReference type="EMBL" id="CP126210">
    <property type="protein sequence ID" value="WIA12314.1"/>
    <property type="molecule type" value="Genomic_DNA"/>
</dbReference>